<name>A0A8H4UNG5_9HYPO</name>
<reference evidence="2" key="2">
    <citation type="submission" date="2020-05" db="EMBL/GenBank/DDBJ databases">
        <authorList>
            <person name="Kim H.-S."/>
            <person name="Proctor R.H."/>
            <person name="Brown D.W."/>
        </authorList>
    </citation>
    <scope>NUCLEOTIDE SEQUENCE</scope>
    <source>
        <strain evidence="2">NRRL 22465</strain>
    </source>
</reference>
<comment type="caution">
    <text evidence="2">The sequence shown here is derived from an EMBL/GenBank/DDBJ whole genome shotgun (WGS) entry which is preliminary data.</text>
</comment>
<feature type="compositionally biased region" description="Low complexity" evidence="1">
    <location>
        <begin position="323"/>
        <end position="334"/>
    </location>
</feature>
<dbReference type="Proteomes" id="UP000635477">
    <property type="component" value="Unassembled WGS sequence"/>
</dbReference>
<dbReference type="AlphaFoldDB" id="A0A8H4UNG5"/>
<gene>
    <name evidence="2" type="ORF">FZEAL_3652</name>
</gene>
<reference evidence="2" key="1">
    <citation type="journal article" date="2020" name="BMC Genomics">
        <title>Correction to: Identification and distribution of gene clusters required for synthesis of sphingolipid metabolism inhibitors in diverse species of the filamentous fungus Fusarium.</title>
        <authorList>
            <person name="Kim H.S."/>
            <person name="Lohmar J.M."/>
            <person name="Busman M."/>
            <person name="Brown D.W."/>
            <person name="Naumann T.A."/>
            <person name="Divon H.H."/>
            <person name="Lysoe E."/>
            <person name="Uhlig S."/>
            <person name="Proctor R.H."/>
        </authorList>
    </citation>
    <scope>NUCLEOTIDE SEQUENCE</scope>
    <source>
        <strain evidence="2">NRRL 22465</strain>
    </source>
</reference>
<organism evidence="2 3">
    <name type="scientific">Fusarium zealandicum</name>
    <dbReference type="NCBI Taxonomy" id="1053134"/>
    <lineage>
        <taxon>Eukaryota</taxon>
        <taxon>Fungi</taxon>
        <taxon>Dikarya</taxon>
        <taxon>Ascomycota</taxon>
        <taxon>Pezizomycotina</taxon>
        <taxon>Sordariomycetes</taxon>
        <taxon>Hypocreomycetidae</taxon>
        <taxon>Hypocreales</taxon>
        <taxon>Nectriaceae</taxon>
        <taxon>Fusarium</taxon>
        <taxon>Fusarium staphyleae species complex</taxon>
    </lineage>
</organism>
<feature type="compositionally biased region" description="Polar residues" evidence="1">
    <location>
        <begin position="410"/>
        <end position="420"/>
    </location>
</feature>
<feature type="compositionally biased region" description="Polar residues" evidence="1">
    <location>
        <begin position="391"/>
        <end position="401"/>
    </location>
</feature>
<feature type="region of interest" description="Disordered" evidence="1">
    <location>
        <begin position="379"/>
        <end position="483"/>
    </location>
</feature>
<proteinExistence type="predicted"/>
<feature type="compositionally biased region" description="Basic and acidic residues" evidence="1">
    <location>
        <begin position="459"/>
        <end position="471"/>
    </location>
</feature>
<dbReference type="EMBL" id="JABEYC010000241">
    <property type="protein sequence ID" value="KAF4980335.1"/>
    <property type="molecule type" value="Genomic_DNA"/>
</dbReference>
<feature type="region of interest" description="Disordered" evidence="1">
    <location>
        <begin position="312"/>
        <end position="339"/>
    </location>
</feature>
<keyword evidence="3" id="KW-1185">Reference proteome</keyword>
<evidence type="ECO:0000256" key="1">
    <source>
        <dbReference type="SAM" id="MobiDB-lite"/>
    </source>
</evidence>
<dbReference type="OrthoDB" id="4806845at2759"/>
<evidence type="ECO:0000313" key="2">
    <source>
        <dbReference type="EMBL" id="KAF4980335.1"/>
    </source>
</evidence>
<sequence>MRDQDLRIIFGRRALRQEMALRLCYEPPLTLGPSANTSGLDCLVYLIRHCNAYLEDYARIREEEANPILVYAWQAMGNIDMSAEEQEQYLAAKLDLLEQLADQGLTAKTFESYFLSELMNVTLWSSVQWNLYRCEFTLPEEGDLLCSDSLGRSEAAATSLIHFDCRRDPSTELQATISQRFKPRKINGQWSVLITNGPNFVRVHYFAHEQQPWPMSELNTFEVPIGDTITDEDGQHHLEMEAGRLQYVLNTVVRVRDTPQGHDCMRTYEPNGRPVLLPIGSPSYVSDDCDVSDRGGHEYFLVYLALAPNPAETRPTLPRNRLPSVQAPSSQSAPMDQPVAPVATQKVGAPIEGVRLGDIDASPGPSRPVTQTATAGLDEIPASSIHDQRGSSRSSQVVDRSTTGDKAVTSGPSQPGSQRHNPGHRAGRGGGRKRGKRWARPQPDPPIGAPTGPSASSGRVHEQRGNNEDPNHMPVTGLRPCFK</sequence>
<feature type="compositionally biased region" description="Basic residues" evidence="1">
    <location>
        <begin position="421"/>
        <end position="439"/>
    </location>
</feature>
<protein>
    <submittedName>
        <fullName evidence="2">Uncharacterized protein</fullName>
    </submittedName>
</protein>
<accession>A0A8H4UNG5</accession>
<evidence type="ECO:0000313" key="3">
    <source>
        <dbReference type="Proteomes" id="UP000635477"/>
    </source>
</evidence>